<dbReference type="PANTHER" id="PTHR10174:SF213">
    <property type="entry name" value="CRAL-TRIO DOMAIN-CONTAINING PROTEIN"/>
    <property type="match status" value="1"/>
</dbReference>
<evidence type="ECO:0000313" key="2">
    <source>
        <dbReference type="EMBL" id="CAG9805313.1"/>
    </source>
</evidence>
<dbReference type="InterPro" id="IPR036273">
    <property type="entry name" value="CRAL/TRIO_N_dom_sf"/>
</dbReference>
<dbReference type="CDD" id="cd00170">
    <property type="entry name" value="SEC14"/>
    <property type="match status" value="1"/>
</dbReference>
<dbReference type="OrthoDB" id="1434354at2759"/>
<dbReference type="Proteomes" id="UP001153620">
    <property type="component" value="Chromosome 2"/>
</dbReference>
<dbReference type="AlphaFoldDB" id="A0A9N9RYM8"/>
<sequence>MTEVSECLAKLIQENSETLQKFEDWISNQPHIPKNIPRATLVRFLKVCQFDLEKAEKLLDTNVKFKIKHQYLFTKRNINSEEIQKAIKTVQFTGLPKLTKEGYFIESCRIVSSNLDDFILKDIFKSFYMIHDMNNVINPDVNGIISIYDANGFSFSHFIKLLAQGQTVLHFLQFGQESTCVDVKQIHVVNCSQVVSKLISFLKPFLTKELRDTMHFHPTGFETLHKFIDIECLPVEYDGCGGLMDDFVEHTIRKLHKHSEFVGNDENFFMINVKC</sequence>
<protein>
    <recommendedName>
        <fullName evidence="1">CRAL-TRIO domain-containing protein</fullName>
    </recommendedName>
</protein>
<dbReference type="SMART" id="SM00516">
    <property type="entry name" value="SEC14"/>
    <property type="match status" value="1"/>
</dbReference>
<dbReference type="GO" id="GO:1902936">
    <property type="term" value="F:phosphatidylinositol bisphosphate binding"/>
    <property type="evidence" value="ECO:0007669"/>
    <property type="project" value="TreeGrafter"/>
</dbReference>
<dbReference type="PANTHER" id="PTHR10174">
    <property type="entry name" value="ALPHA-TOCOPHEROL TRANSFER PROTEIN-RELATED"/>
    <property type="match status" value="1"/>
</dbReference>
<accession>A0A9N9RYM8</accession>
<dbReference type="Pfam" id="PF00650">
    <property type="entry name" value="CRAL_TRIO"/>
    <property type="match status" value="1"/>
</dbReference>
<feature type="domain" description="CRAL-TRIO" evidence="1">
    <location>
        <begin position="80"/>
        <end position="245"/>
    </location>
</feature>
<dbReference type="GO" id="GO:0016020">
    <property type="term" value="C:membrane"/>
    <property type="evidence" value="ECO:0007669"/>
    <property type="project" value="TreeGrafter"/>
</dbReference>
<evidence type="ECO:0000259" key="1">
    <source>
        <dbReference type="PROSITE" id="PS50191"/>
    </source>
</evidence>
<dbReference type="InterPro" id="IPR011074">
    <property type="entry name" value="CRAL/TRIO_N_dom"/>
</dbReference>
<dbReference type="SUPFAM" id="SSF52087">
    <property type="entry name" value="CRAL/TRIO domain"/>
    <property type="match status" value="1"/>
</dbReference>
<gene>
    <name evidence="2" type="ORF">CHIRRI_LOCUS8187</name>
</gene>
<dbReference type="SUPFAM" id="SSF46938">
    <property type="entry name" value="CRAL/TRIO N-terminal domain"/>
    <property type="match status" value="1"/>
</dbReference>
<dbReference type="Gene3D" id="1.10.8.20">
    <property type="entry name" value="N-terminal domain of phosphatidylinositol transfer protein sec14p"/>
    <property type="match status" value="1"/>
</dbReference>
<reference evidence="2" key="2">
    <citation type="submission" date="2022-10" db="EMBL/GenBank/DDBJ databases">
        <authorList>
            <consortium name="ENA_rothamsted_submissions"/>
            <consortium name="culmorum"/>
            <person name="King R."/>
        </authorList>
    </citation>
    <scope>NUCLEOTIDE SEQUENCE</scope>
</reference>
<proteinExistence type="predicted"/>
<reference evidence="2" key="1">
    <citation type="submission" date="2022-01" db="EMBL/GenBank/DDBJ databases">
        <authorList>
            <person name="King R."/>
        </authorList>
    </citation>
    <scope>NUCLEOTIDE SEQUENCE</scope>
</reference>
<dbReference type="InterPro" id="IPR036865">
    <property type="entry name" value="CRAL-TRIO_dom_sf"/>
</dbReference>
<dbReference type="EMBL" id="OU895878">
    <property type="protein sequence ID" value="CAG9805313.1"/>
    <property type="molecule type" value="Genomic_DNA"/>
</dbReference>
<dbReference type="InterPro" id="IPR001251">
    <property type="entry name" value="CRAL-TRIO_dom"/>
</dbReference>
<name>A0A9N9RYM8_9DIPT</name>
<keyword evidence="3" id="KW-1185">Reference proteome</keyword>
<dbReference type="SMART" id="SM01100">
    <property type="entry name" value="CRAL_TRIO_N"/>
    <property type="match status" value="1"/>
</dbReference>
<evidence type="ECO:0000313" key="3">
    <source>
        <dbReference type="Proteomes" id="UP001153620"/>
    </source>
</evidence>
<dbReference type="Gene3D" id="3.40.525.10">
    <property type="entry name" value="CRAL-TRIO lipid binding domain"/>
    <property type="match status" value="1"/>
</dbReference>
<dbReference type="PROSITE" id="PS50191">
    <property type="entry name" value="CRAL_TRIO"/>
    <property type="match status" value="1"/>
</dbReference>
<organism evidence="2 3">
    <name type="scientific">Chironomus riparius</name>
    <dbReference type="NCBI Taxonomy" id="315576"/>
    <lineage>
        <taxon>Eukaryota</taxon>
        <taxon>Metazoa</taxon>
        <taxon>Ecdysozoa</taxon>
        <taxon>Arthropoda</taxon>
        <taxon>Hexapoda</taxon>
        <taxon>Insecta</taxon>
        <taxon>Pterygota</taxon>
        <taxon>Neoptera</taxon>
        <taxon>Endopterygota</taxon>
        <taxon>Diptera</taxon>
        <taxon>Nematocera</taxon>
        <taxon>Chironomoidea</taxon>
        <taxon>Chironomidae</taxon>
        <taxon>Chironominae</taxon>
        <taxon>Chironomus</taxon>
    </lineage>
</organism>